<reference evidence="1" key="1">
    <citation type="submission" date="2022-07" db="EMBL/GenBank/DDBJ databases">
        <authorList>
            <person name="Macas J."/>
            <person name="Novak P."/>
            <person name="Neumann P."/>
        </authorList>
    </citation>
    <scope>NUCLEOTIDE SEQUENCE</scope>
</reference>
<proteinExistence type="predicted"/>
<protein>
    <recommendedName>
        <fullName evidence="3">Zinc finger, CCHC-type</fullName>
    </recommendedName>
</protein>
<comment type="caution">
    <text evidence="1">The sequence shown here is derived from an EMBL/GenBank/DDBJ whole genome shotgun (WGS) entry which is preliminary data.</text>
</comment>
<dbReference type="OrthoDB" id="1699522at2759"/>
<evidence type="ECO:0000313" key="2">
    <source>
        <dbReference type="Proteomes" id="UP001152484"/>
    </source>
</evidence>
<dbReference type="PANTHER" id="PTHR47592">
    <property type="entry name" value="PBF68 PROTEIN"/>
    <property type="match status" value="1"/>
</dbReference>
<name>A0A9P1E2Y7_CUSEU</name>
<organism evidence="1 2">
    <name type="scientific">Cuscuta europaea</name>
    <name type="common">European dodder</name>
    <dbReference type="NCBI Taxonomy" id="41803"/>
    <lineage>
        <taxon>Eukaryota</taxon>
        <taxon>Viridiplantae</taxon>
        <taxon>Streptophyta</taxon>
        <taxon>Embryophyta</taxon>
        <taxon>Tracheophyta</taxon>
        <taxon>Spermatophyta</taxon>
        <taxon>Magnoliopsida</taxon>
        <taxon>eudicotyledons</taxon>
        <taxon>Gunneridae</taxon>
        <taxon>Pentapetalae</taxon>
        <taxon>asterids</taxon>
        <taxon>lamiids</taxon>
        <taxon>Solanales</taxon>
        <taxon>Convolvulaceae</taxon>
        <taxon>Cuscuteae</taxon>
        <taxon>Cuscuta</taxon>
        <taxon>Cuscuta subgen. Cuscuta</taxon>
    </lineage>
</organism>
<evidence type="ECO:0000313" key="1">
    <source>
        <dbReference type="EMBL" id="CAH9076672.1"/>
    </source>
</evidence>
<accession>A0A9P1E2Y7</accession>
<gene>
    <name evidence="1" type="ORF">CEURO_LOCUS5929</name>
</gene>
<evidence type="ECO:0008006" key="3">
    <source>
        <dbReference type="Google" id="ProtNLM"/>
    </source>
</evidence>
<sequence>MAATQHDINTNFQKLEKFEGVEFRRWQKKMHFLLTTLKVVYVLSTPRPPEEEENESLETSYRRIKWDNADYICRGHILNGLCMRRSPCRPCRNLPCVCDVKKKEKKTKYPDQKSGSHR</sequence>
<dbReference type="AlphaFoldDB" id="A0A9P1E2Y7"/>
<dbReference type="PANTHER" id="PTHR47592:SF29">
    <property type="entry name" value="ZINC FINGER, CCHC-TYPE"/>
    <property type="match status" value="1"/>
</dbReference>
<keyword evidence="2" id="KW-1185">Reference proteome</keyword>
<dbReference type="EMBL" id="CAMAPE010000010">
    <property type="protein sequence ID" value="CAH9076672.1"/>
    <property type="molecule type" value="Genomic_DNA"/>
</dbReference>
<dbReference type="Proteomes" id="UP001152484">
    <property type="component" value="Unassembled WGS sequence"/>
</dbReference>